<dbReference type="HOGENOM" id="CLU_1425463_0_0_7"/>
<dbReference type="OrthoDB" id="5292571at2"/>
<name>K7YWR8_BDEBC</name>
<proteinExistence type="predicted"/>
<sequence>MTNKMKLYSRTLAIFFVGLTLLAGELSLASLQRKSLTVRQPTKGAAVHGLASKQKLLLGLNKAKTSAEGLDLQIGRYLQIASMGAFQRWQKNIDFDMVKDEYSQRVLGHLQAMTELMKLRRSSHGQFKKLYEFDFQNLIRKSDYVLSVNTTRTTLEHSSEDPAFAAQAERTLADYNEERMRYDSKMIALN</sequence>
<dbReference type="Proteomes" id="UP000010074">
    <property type="component" value="Chromosome"/>
</dbReference>
<dbReference type="EMBL" id="CP002930">
    <property type="protein sequence ID" value="AFY02133.1"/>
    <property type="molecule type" value="Genomic_DNA"/>
</dbReference>
<protein>
    <submittedName>
        <fullName evidence="1">Uncharacterized protein</fullName>
    </submittedName>
</protein>
<accession>K7YWR8</accession>
<evidence type="ECO:0000313" key="2">
    <source>
        <dbReference type="Proteomes" id="UP000010074"/>
    </source>
</evidence>
<dbReference type="PATRIC" id="fig|1069642.3.peg.2424"/>
<organism evidence="1 2">
    <name type="scientific">Bdellovibrio bacteriovorus str. Tiberius</name>
    <dbReference type="NCBI Taxonomy" id="1069642"/>
    <lineage>
        <taxon>Bacteria</taxon>
        <taxon>Pseudomonadati</taxon>
        <taxon>Bdellovibrionota</taxon>
        <taxon>Bdellovibrionia</taxon>
        <taxon>Bdellovibrionales</taxon>
        <taxon>Pseudobdellovibrionaceae</taxon>
        <taxon>Bdellovibrio</taxon>
    </lineage>
</organism>
<dbReference type="RefSeq" id="WP_015091569.1">
    <property type="nucleotide sequence ID" value="NC_019567.1"/>
</dbReference>
<dbReference type="KEGG" id="bbat:Bdt_2450"/>
<reference evidence="1 2" key="1">
    <citation type="journal article" date="2012" name="BMC Genomics">
        <title>Genome analysis of a simultaneously predatory and prey-independent, novel Bdellovibrio bacteriovorus from the River Tiber, supports in silico predictions of both ancient and recent lateral gene transfer from diverse bacteria.</title>
        <authorList>
            <person name="Hobley L."/>
            <person name="Lerner T.R."/>
            <person name="Williams L.E."/>
            <person name="Lambert C."/>
            <person name="Till R."/>
            <person name="Milner D.S."/>
            <person name="Basford S.M."/>
            <person name="Capeness M.J."/>
            <person name="Fenton A.K."/>
            <person name="Atterbury R.J."/>
            <person name="Harris M.A."/>
            <person name="Sockett R.E."/>
        </authorList>
    </citation>
    <scope>NUCLEOTIDE SEQUENCE [LARGE SCALE GENOMIC DNA]</scope>
    <source>
        <strain evidence="1 2">Tiberius</strain>
    </source>
</reference>
<dbReference type="AlphaFoldDB" id="K7YWR8"/>
<gene>
    <name evidence="1" type="ORF">Bdt_2450</name>
</gene>
<evidence type="ECO:0000313" key="1">
    <source>
        <dbReference type="EMBL" id="AFY02133.1"/>
    </source>
</evidence>